<sequence>MANKVSDSGNRRKRSAGEAMGGGGSGKEAQASPGRTKPTKRRVQVVSTTSWPKPGEKAPDWSKRAAALAMVAAAAEREEQREGDSDSATTASNEHATGGGEDLEYSSKHDARLGMWSEKEKRDLVNAVRELNPCGAGEWEAVGERLGRGPRGGASAERMYRTLTDPAYHKSSNPHGRRINPRKGSTPMHVMASYALQRLPENEGNLSQIGDLIKSNPHFSKELDWSPRPGTKTYPRWKDALVGCFKPGRYPHLIKTERKTDGLTVYKLDQTKVRTAFEETK</sequence>
<feature type="compositionally biased region" description="Low complexity" evidence="1">
    <location>
        <begin position="64"/>
        <end position="74"/>
    </location>
</feature>
<organism evidence="3">
    <name type="scientific">Tetraselmis chuii</name>
    <dbReference type="NCBI Taxonomy" id="63592"/>
    <lineage>
        <taxon>Eukaryota</taxon>
        <taxon>Viridiplantae</taxon>
        <taxon>Chlorophyta</taxon>
        <taxon>core chlorophytes</taxon>
        <taxon>Chlorodendrophyceae</taxon>
        <taxon>Chlorodendrales</taxon>
        <taxon>Chlorodendraceae</taxon>
        <taxon>Tetraselmis</taxon>
    </lineage>
</organism>
<evidence type="ECO:0000313" key="3">
    <source>
        <dbReference type="EMBL" id="CAD9215817.1"/>
    </source>
</evidence>
<dbReference type="AlphaFoldDB" id="A0A7S1X7U3"/>
<accession>A0A7S1X7U3</accession>
<feature type="region of interest" description="Disordered" evidence="1">
    <location>
        <begin position="1"/>
        <end position="108"/>
    </location>
</feature>
<name>A0A7S1X7U3_9CHLO</name>
<evidence type="ECO:0000259" key="2">
    <source>
        <dbReference type="PROSITE" id="PS50090"/>
    </source>
</evidence>
<dbReference type="EMBL" id="HBGG01034415">
    <property type="protein sequence ID" value="CAD9215817.1"/>
    <property type="molecule type" value="Transcribed_RNA"/>
</dbReference>
<protein>
    <recommendedName>
        <fullName evidence="2">Myb-like domain-containing protein</fullName>
    </recommendedName>
</protein>
<feature type="region of interest" description="Disordered" evidence="1">
    <location>
        <begin position="166"/>
        <end position="186"/>
    </location>
</feature>
<feature type="domain" description="Myb-like" evidence="2">
    <location>
        <begin position="108"/>
        <end position="164"/>
    </location>
</feature>
<proteinExistence type="predicted"/>
<dbReference type="PROSITE" id="PS50090">
    <property type="entry name" value="MYB_LIKE"/>
    <property type="match status" value="1"/>
</dbReference>
<gene>
    <name evidence="3" type="ORF">TCHU04912_LOCUS18057</name>
</gene>
<feature type="compositionally biased region" description="Polar residues" evidence="1">
    <location>
        <begin position="86"/>
        <end position="95"/>
    </location>
</feature>
<evidence type="ECO:0000256" key="1">
    <source>
        <dbReference type="SAM" id="MobiDB-lite"/>
    </source>
</evidence>
<feature type="compositionally biased region" description="Basic and acidic residues" evidence="1">
    <location>
        <begin position="75"/>
        <end position="84"/>
    </location>
</feature>
<feature type="compositionally biased region" description="Basic and acidic residues" evidence="1">
    <location>
        <begin position="54"/>
        <end position="63"/>
    </location>
</feature>
<reference evidence="3" key="1">
    <citation type="submission" date="2021-01" db="EMBL/GenBank/DDBJ databases">
        <authorList>
            <person name="Corre E."/>
            <person name="Pelletier E."/>
            <person name="Niang G."/>
            <person name="Scheremetjew M."/>
            <person name="Finn R."/>
            <person name="Kale V."/>
            <person name="Holt S."/>
            <person name="Cochrane G."/>
            <person name="Meng A."/>
            <person name="Brown T."/>
            <person name="Cohen L."/>
        </authorList>
    </citation>
    <scope>NUCLEOTIDE SEQUENCE</scope>
    <source>
        <strain evidence="3">PLY429</strain>
    </source>
</reference>
<dbReference type="InterPro" id="IPR001005">
    <property type="entry name" value="SANT/Myb"/>
</dbReference>